<name>A0A8X7C674_9ARAC</name>
<evidence type="ECO:0000313" key="4">
    <source>
        <dbReference type="EMBL" id="GFY57315.1"/>
    </source>
</evidence>
<dbReference type="InterPro" id="IPR036236">
    <property type="entry name" value="Znf_C2H2_sf"/>
</dbReference>
<feature type="compositionally biased region" description="Basic and acidic residues" evidence="2">
    <location>
        <begin position="344"/>
        <end position="365"/>
    </location>
</feature>
<evidence type="ECO:0000259" key="3">
    <source>
        <dbReference type="PROSITE" id="PS50157"/>
    </source>
</evidence>
<feature type="region of interest" description="Disordered" evidence="2">
    <location>
        <begin position="202"/>
        <end position="227"/>
    </location>
</feature>
<proteinExistence type="predicted"/>
<keyword evidence="1" id="KW-0479">Metal-binding</keyword>
<dbReference type="InterPro" id="IPR013087">
    <property type="entry name" value="Znf_C2H2_type"/>
</dbReference>
<accession>A0A8X7C674</accession>
<evidence type="ECO:0000313" key="5">
    <source>
        <dbReference type="Proteomes" id="UP000886998"/>
    </source>
</evidence>
<feature type="compositionally biased region" description="Low complexity" evidence="2">
    <location>
        <begin position="102"/>
        <end position="112"/>
    </location>
</feature>
<feature type="region of interest" description="Disordered" evidence="2">
    <location>
        <begin position="100"/>
        <end position="125"/>
    </location>
</feature>
<sequence length="523" mass="57603">MDKIKNCATSPSPVASRTRGMYRNIRAMVRINICAICDLQTQTPEDLRRHMMSHTPSRTRTRALGALAKLVNAAETPVNNGSSSGNTALHDKFRELFPAEFDSSSSPDSVSPAEMEPQEKPANEDVVKKVETGENPAPVTLDDLASQLGAIFSPGKAAEKTEIPAPPVTCSETAPAPPTGTDSSTPQPLVEESILDMLLGSQPETLPEASPPKYPKGQTQQNNKTEVPPPELLELQSEWKVTGPPVSPPFPMNYAARVKRNLFKCPSCELRFYTKSKFDAHREEERKLEGLLKDVGDTEEKALDVPDQSDRDDFQSQKPRGKSRHRRGRKTRKGEQPNPPNKAIQDRKKQGNKEPPTKTKMDATRKAQGNENPPATTNKAKGITESQKGAQSKKIACEFCGKRFASHLGPRDHAESVHDVEDEMTFAYESHTRDQSRPATPPLKSVETAVPKTLAGCYNSEGPVRGKWCQYCARELLLGISLAEHIKLAHNDSISKRNEGPQHTSVIEVLAEDIVDPSQRDQC</sequence>
<gene>
    <name evidence="4" type="ORF">TNIN_360551</name>
</gene>
<feature type="compositionally biased region" description="Basic and acidic residues" evidence="2">
    <location>
        <begin position="298"/>
        <end position="315"/>
    </location>
</feature>
<keyword evidence="1" id="KW-0863">Zinc-finger</keyword>
<dbReference type="EMBL" id="BMAV01011433">
    <property type="protein sequence ID" value="GFY57315.1"/>
    <property type="molecule type" value="Genomic_DNA"/>
</dbReference>
<feature type="compositionally biased region" description="Polar residues" evidence="2">
    <location>
        <begin position="367"/>
        <end position="388"/>
    </location>
</feature>
<dbReference type="SMART" id="SM00355">
    <property type="entry name" value="ZnF_C2H2"/>
    <property type="match status" value="4"/>
</dbReference>
<feature type="region of interest" description="Disordered" evidence="2">
    <location>
        <begin position="298"/>
        <end position="388"/>
    </location>
</feature>
<protein>
    <recommendedName>
        <fullName evidence="3">C2H2-type domain-containing protein</fullName>
    </recommendedName>
</protein>
<evidence type="ECO:0000256" key="1">
    <source>
        <dbReference type="PROSITE-ProRule" id="PRU00042"/>
    </source>
</evidence>
<comment type="caution">
    <text evidence="4">The sequence shown here is derived from an EMBL/GenBank/DDBJ whole genome shotgun (WGS) entry which is preliminary data.</text>
</comment>
<dbReference type="PROSITE" id="PS50157">
    <property type="entry name" value="ZINC_FINGER_C2H2_2"/>
    <property type="match status" value="1"/>
</dbReference>
<dbReference type="SUPFAM" id="SSF57667">
    <property type="entry name" value="beta-beta-alpha zinc fingers"/>
    <property type="match status" value="1"/>
</dbReference>
<feature type="domain" description="C2H2-type" evidence="3">
    <location>
        <begin position="395"/>
        <end position="423"/>
    </location>
</feature>
<dbReference type="GO" id="GO:0008270">
    <property type="term" value="F:zinc ion binding"/>
    <property type="evidence" value="ECO:0007669"/>
    <property type="project" value="UniProtKB-KW"/>
</dbReference>
<keyword evidence="1" id="KW-0862">Zinc</keyword>
<feature type="region of interest" description="Disordered" evidence="2">
    <location>
        <begin position="157"/>
        <end position="187"/>
    </location>
</feature>
<dbReference type="PROSITE" id="PS00028">
    <property type="entry name" value="ZINC_FINGER_C2H2_1"/>
    <property type="match status" value="2"/>
</dbReference>
<feature type="compositionally biased region" description="Basic residues" evidence="2">
    <location>
        <begin position="319"/>
        <end position="332"/>
    </location>
</feature>
<organism evidence="4 5">
    <name type="scientific">Trichonephila inaurata madagascariensis</name>
    <dbReference type="NCBI Taxonomy" id="2747483"/>
    <lineage>
        <taxon>Eukaryota</taxon>
        <taxon>Metazoa</taxon>
        <taxon>Ecdysozoa</taxon>
        <taxon>Arthropoda</taxon>
        <taxon>Chelicerata</taxon>
        <taxon>Arachnida</taxon>
        <taxon>Araneae</taxon>
        <taxon>Araneomorphae</taxon>
        <taxon>Entelegynae</taxon>
        <taxon>Araneoidea</taxon>
        <taxon>Nephilidae</taxon>
        <taxon>Trichonephila</taxon>
        <taxon>Trichonephila inaurata</taxon>
    </lineage>
</organism>
<dbReference type="Proteomes" id="UP000886998">
    <property type="component" value="Unassembled WGS sequence"/>
</dbReference>
<keyword evidence="5" id="KW-1185">Reference proteome</keyword>
<reference evidence="4" key="1">
    <citation type="submission" date="2020-08" db="EMBL/GenBank/DDBJ databases">
        <title>Multicomponent nature underlies the extraordinary mechanical properties of spider dragline silk.</title>
        <authorList>
            <person name="Kono N."/>
            <person name="Nakamura H."/>
            <person name="Mori M."/>
            <person name="Yoshida Y."/>
            <person name="Ohtoshi R."/>
            <person name="Malay A.D."/>
            <person name="Moran D.A.P."/>
            <person name="Tomita M."/>
            <person name="Numata K."/>
            <person name="Arakawa K."/>
        </authorList>
    </citation>
    <scope>NUCLEOTIDE SEQUENCE</scope>
</reference>
<evidence type="ECO:0000256" key="2">
    <source>
        <dbReference type="SAM" id="MobiDB-lite"/>
    </source>
</evidence>
<dbReference type="AlphaFoldDB" id="A0A8X7C674"/>